<accession>A0A4Y9LF57</accession>
<evidence type="ECO:0000313" key="3">
    <source>
        <dbReference type="Proteomes" id="UP000297966"/>
    </source>
</evidence>
<organism evidence="2 3">
    <name type="scientific">Bradyrhizobium niftali</name>
    <dbReference type="NCBI Taxonomy" id="2560055"/>
    <lineage>
        <taxon>Bacteria</taxon>
        <taxon>Pseudomonadati</taxon>
        <taxon>Pseudomonadota</taxon>
        <taxon>Alphaproteobacteria</taxon>
        <taxon>Hyphomicrobiales</taxon>
        <taxon>Nitrobacteraceae</taxon>
        <taxon>Bradyrhizobium</taxon>
    </lineage>
</organism>
<dbReference type="RefSeq" id="WP_135178317.1">
    <property type="nucleotide sequence ID" value="NZ_SPQT01000030.1"/>
</dbReference>
<dbReference type="EMBL" id="SPQT01000030">
    <property type="protein sequence ID" value="TFV41287.1"/>
    <property type="molecule type" value="Genomic_DNA"/>
</dbReference>
<dbReference type="Proteomes" id="UP000297966">
    <property type="component" value="Unassembled WGS sequence"/>
</dbReference>
<gene>
    <name evidence="2" type="ORF">E4K65_37120</name>
</gene>
<sequence>MPTLEYLRSEIERMRTQIGRQRKEILQLQRAGIGTASAEALLTRMQAKVEQLVAQRDEVKMAEPRETRTRVLGGGGFGRRGRDQT</sequence>
<comment type="caution">
    <text evidence="2">The sequence shown here is derived from an EMBL/GenBank/DDBJ whole genome shotgun (WGS) entry which is preliminary data.</text>
</comment>
<keyword evidence="3" id="KW-1185">Reference proteome</keyword>
<reference evidence="2 3" key="1">
    <citation type="submission" date="2019-03" db="EMBL/GenBank/DDBJ databases">
        <title>Bradyrhizobium diversity isolated from nodules of Chamaecrista fasciculata.</title>
        <authorList>
            <person name="Klepa M.S."/>
            <person name="Urquiaga M.O."/>
            <person name="Hungria M."/>
            <person name="Delamuta J.R."/>
        </authorList>
    </citation>
    <scope>NUCLEOTIDE SEQUENCE [LARGE SCALE GENOMIC DNA]</scope>
    <source>
        <strain evidence="2 3">CNPSo 3448</strain>
    </source>
</reference>
<protein>
    <submittedName>
        <fullName evidence="2">Uncharacterized protein</fullName>
    </submittedName>
</protein>
<dbReference type="OrthoDB" id="8253086at2"/>
<feature type="coiled-coil region" evidence="1">
    <location>
        <begin position="4"/>
        <end position="62"/>
    </location>
</feature>
<evidence type="ECO:0000256" key="1">
    <source>
        <dbReference type="SAM" id="Coils"/>
    </source>
</evidence>
<keyword evidence="1" id="KW-0175">Coiled coil</keyword>
<dbReference type="AlphaFoldDB" id="A0A4Y9LF57"/>
<name>A0A4Y9LF57_9BRAD</name>
<evidence type="ECO:0000313" key="2">
    <source>
        <dbReference type="EMBL" id="TFV41287.1"/>
    </source>
</evidence>
<proteinExistence type="predicted"/>